<organism evidence="3">
    <name type="scientific">Myoviridae sp. ctLnO19</name>
    <dbReference type="NCBI Taxonomy" id="2825085"/>
    <lineage>
        <taxon>Viruses</taxon>
        <taxon>Duplodnaviria</taxon>
        <taxon>Heunggongvirae</taxon>
        <taxon>Uroviricota</taxon>
        <taxon>Caudoviricetes</taxon>
    </lineage>
</organism>
<feature type="transmembrane region" description="Helical" evidence="2">
    <location>
        <begin position="12"/>
        <end position="45"/>
    </location>
</feature>
<evidence type="ECO:0000256" key="1">
    <source>
        <dbReference type="SAM" id="MobiDB-lite"/>
    </source>
</evidence>
<dbReference type="GO" id="GO:0019031">
    <property type="term" value="C:viral envelope"/>
    <property type="evidence" value="ECO:0007669"/>
    <property type="project" value="UniProtKB-KW"/>
</dbReference>
<accession>A0A8S5NZH3</accession>
<keyword evidence="2" id="KW-0812">Transmembrane</keyword>
<feature type="compositionally biased region" description="Basic and acidic residues" evidence="1">
    <location>
        <begin position="192"/>
        <end position="212"/>
    </location>
</feature>
<proteinExistence type="predicted"/>
<keyword evidence="3" id="KW-0261">Viral envelope protein</keyword>
<sequence>MTQSKNVKLKLYISIVQWVFLFIASMIINLLSLILAPFIAIYSLYKPVPKYFNWFLTHDCGIDGDPDHLKRWTGGSKWKKFLRRTAWLWRNKGYTFDYDVCGRILGNTLVNKGDPETSDAKRAGYIFQYDENGTWEYYLVKPYSFKKDKCLRLRFGWKIADGLVGTGSKMMLATSIGIWKDFVSRPDSVPVEETKETTEVKEDLNGFNGTKE</sequence>
<reference evidence="3" key="1">
    <citation type="journal article" date="2021" name="Proc. Natl. Acad. Sci. U.S.A.">
        <title>A Catalog of Tens of Thousands of Viruses from Human Metagenomes Reveals Hidden Associations with Chronic Diseases.</title>
        <authorList>
            <person name="Tisza M.J."/>
            <person name="Buck C.B."/>
        </authorList>
    </citation>
    <scope>NUCLEOTIDE SEQUENCE</scope>
    <source>
        <strain evidence="3">CtLnO19</strain>
    </source>
</reference>
<feature type="region of interest" description="Disordered" evidence="1">
    <location>
        <begin position="190"/>
        <end position="212"/>
    </location>
</feature>
<evidence type="ECO:0000313" key="3">
    <source>
        <dbReference type="EMBL" id="DAE00222.1"/>
    </source>
</evidence>
<evidence type="ECO:0000256" key="2">
    <source>
        <dbReference type="SAM" id="Phobius"/>
    </source>
</evidence>
<protein>
    <submittedName>
        <fullName evidence="3">Envelope protein</fullName>
    </submittedName>
</protein>
<dbReference type="EMBL" id="BK015301">
    <property type="protein sequence ID" value="DAE00222.1"/>
    <property type="molecule type" value="Genomic_DNA"/>
</dbReference>
<keyword evidence="2" id="KW-0472">Membrane</keyword>
<dbReference type="Pfam" id="PF24027">
    <property type="entry name" value="DUF7338"/>
    <property type="match status" value="1"/>
</dbReference>
<name>A0A8S5NZH3_9CAUD</name>
<dbReference type="InterPro" id="IPR055762">
    <property type="entry name" value="DUF7338"/>
</dbReference>
<keyword evidence="2" id="KW-1133">Transmembrane helix</keyword>
<keyword evidence="3" id="KW-0946">Virion</keyword>